<evidence type="ECO:0000256" key="1">
    <source>
        <dbReference type="ARBA" id="ARBA00023015"/>
    </source>
</evidence>
<keyword evidence="5" id="KW-1185">Reference proteome</keyword>
<dbReference type="InterPro" id="IPR041916">
    <property type="entry name" value="Anti_sigma_zinc_sf"/>
</dbReference>
<keyword evidence="1" id="KW-0805">Transcription regulation</keyword>
<reference evidence="4 5" key="1">
    <citation type="submission" date="2017-11" db="EMBL/GenBank/DDBJ databases">
        <title>Streptomyces carmine sp. nov., a novel actinomycete isolated from Sophora alopecuroides in Xinjiang, China.</title>
        <authorList>
            <person name="Wang Y."/>
            <person name="Luo X."/>
            <person name="Wan C."/>
            <person name="Zhang L."/>
        </authorList>
    </citation>
    <scope>NUCLEOTIDE SEQUENCE [LARGE SCALE GENOMIC DNA]</scope>
    <source>
        <strain evidence="4 5">TRM SA0054</strain>
    </source>
</reference>
<keyword evidence="2" id="KW-0804">Transcription</keyword>
<dbReference type="Proteomes" id="UP000230407">
    <property type="component" value="Unassembled WGS sequence"/>
</dbReference>
<evidence type="ECO:0008006" key="6">
    <source>
        <dbReference type="Google" id="ProtNLM"/>
    </source>
</evidence>
<name>A0A2M8LTT3_9ACTN</name>
<feature type="region of interest" description="Disordered" evidence="3">
    <location>
        <begin position="58"/>
        <end position="86"/>
    </location>
</feature>
<dbReference type="AlphaFoldDB" id="A0A2M8LTT3"/>
<evidence type="ECO:0000313" key="4">
    <source>
        <dbReference type="EMBL" id="PJE95365.1"/>
    </source>
</evidence>
<evidence type="ECO:0000313" key="5">
    <source>
        <dbReference type="Proteomes" id="UP000230407"/>
    </source>
</evidence>
<organism evidence="4 5">
    <name type="scientific">Streptomyces carminius</name>
    <dbReference type="NCBI Taxonomy" id="2665496"/>
    <lineage>
        <taxon>Bacteria</taxon>
        <taxon>Bacillati</taxon>
        <taxon>Actinomycetota</taxon>
        <taxon>Actinomycetes</taxon>
        <taxon>Kitasatosporales</taxon>
        <taxon>Streptomycetaceae</taxon>
        <taxon>Streptomyces</taxon>
    </lineage>
</organism>
<proteinExistence type="predicted"/>
<accession>A0A2M8LTT3</accession>
<dbReference type="EMBL" id="PGGW01000066">
    <property type="protein sequence ID" value="PJE95365.1"/>
    <property type="molecule type" value="Genomic_DNA"/>
</dbReference>
<comment type="caution">
    <text evidence="4">The sequence shown here is derived from an EMBL/GenBank/DDBJ whole genome shotgun (WGS) entry which is preliminary data.</text>
</comment>
<gene>
    <name evidence="4" type="ORF">CUT44_24090</name>
</gene>
<evidence type="ECO:0000256" key="3">
    <source>
        <dbReference type="SAM" id="MobiDB-lite"/>
    </source>
</evidence>
<evidence type="ECO:0000256" key="2">
    <source>
        <dbReference type="ARBA" id="ARBA00023163"/>
    </source>
</evidence>
<sequence>MHCEQVHIDLAPGALGGLNASDEAAVADHLRECVPCRTEYAGFVAVVRRLATVMPHEIEPDGRPVSDPVPDPAGAIEAVRRERTGR</sequence>
<dbReference type="Gene3D" id="1.10.10.1320">
    <property type="entry name" value="Anti-sigma factor, zinc-finger domain"/>
    <property type="match status" value="1"/>
</dbReference>
<dbReference type="RefSeq" id="WP_100204009.1">
    <property type="nucleotide sequence ID" value="NZ_PGGW01000066.1"/>
</dbReference>
<protein>
    <recommendedName>
        <fullName evidence="6">Zinc-finger domain-containing protein</fullName>
    </recommendedName>
</protein>